<dbReference type="PROSITE" id="PS00444">
    <property type="entry name" value="POLYPRENYL_SYNTHASE_2"/>
    <property type="match status" value="1"/>
</dbReference>
<comment type="similarity">
    <text evidence="3">Belongs to the FPP/GGPP synthase family.</text>
</comment>
<dbReference type="SUPFAM" id="SSF48576">
    <property type="entry name" value="Terpenoid synthases"/>
    <property type="match status" value="1"/>
</dbReference>
<evidence type="ECO:0000256" key="2">
    <source>
        <dbReference type="ARBA" id="ARBA00022842"/>
    </source>
</evidence>
<dbReference type="GO" id="GO:0046872">
    <property type="term" value="F:metal ion binding"/>
    <property type="evidence" value="ECO:0007669"/>
    <property type="project" value="UniProtKB-KW"/>
</dbReference>
<dbReference type="GO" id="GO:0008299">
    <property type="term" value="P:isoprenoid biosynthetic process"/>
    <property type="evidence" value="ECO:0007669"/>
    <property type="project" value="InterPro"/>
</dbReference>
<gene>
    <name evidence="4" type="ordered locus">SCATT_50080</name>
</gene>
<dbReference type="RefSeq" id="WP_014145719.1">
    <property type="nucleotide sequence ID" value="NC_016111.1"/>
</dbReference>
<reference evidence="5" key="1">
    <citation type="submission" date="2011-12" db="EMBL/GenBank/DDBJ databases">
        <title>Complete genome sequence of Streptomyces cattleya strain DSM 46488.</title>
        <authorList>
            <person name="Ou H.-Y."/>
            <person name="Li P."/>
            <person name="Zhao C."/>
            <person name="O'Hagan D."/>
            <person name="Deng Z."/>
        </authorList>
    </citation>
    <scope>NUCLEOTIDE SEQUENCE [LARGE SCALE GENOMIC DNA]</scope>
    <source>
        <strain evidence="5">ATCC 35852 / DSM 46488 / JCM 4925 / NBRC 14057 / NRRL 8057</strain>
    </source>
</reference>
<keyword evidence="3 4" id="KW-0808">Transferase</keyword>
<dbReference type="Gene3D" id="1.10.600.10">
    <property type="entry name" value="Farnesyl Diphosphate Synthase"/>
    <property type="match status" value="1"/>
</dbReference>
<keyword evidence="1" id="KW-0479">Metal-binding</keyword>
<dbReference type="PATRIC" id="fig|1003195.11.peg.6440"/>
<name>F8K0H7_STREN</name>
<evidence type="ECO:0000313" key="4">
    <source>
        <dbReference type="EMBL" id="AEW97379.1"/>
    </source>
</evidence>
<dbReference type="PANTHER" id="PTHR12001:SF86">
    <property type="entry name" value="GERANYLGERANYL DIPHOSPHATE SYNTHASE"/>
    <property type="match status" value="1"/>
</dbReference>
<dbReference type="PANTHER" id="PTHR12001">
    <property type="entry name" value="GERANYLGERANYL PYROPHOSPHATE SYNTHASE"/>
    <property type="match status" value="1"/>
</dbReference>
<accession>G8X3K6</accession>
<dbReference type="CDD" id="cd00685">
    <property type="entry name" value="Trans_IPPS_HT"/>
    <property type="match status" value="1"/>
</dbReference>
<dbReference type="Pfam" id="PF00348">
    <property type="entry name" value="polyprenyl_synt"/>
    <property type="match status" value="1"/>
</dbReference>
<keyword evidence="5" id="KW-1185">Reference proteome</keyword>
<dbReference type="eggNOG" id="COG0142">
    <property type="taxonomic scope" value="Bacteria"/>
</dbReference>
<dbReference type="HOGENOM" id="CLU_014015_2_1_11"/>
<keyword evidence="2" id="KW-0460">Magnesium</keyword>
<dbReference type="SFLD" id="SFLDS00005">
    <property type="entry name" value="Isoprenoid_Synthase_Type_I"/>
    <property type="match status" value="1"/>
</dbReference>
<dbReference type="AlphaFoldDB" id="F8K0H7"/>
<dbReference type="InterPro" id="IPR008949">
    <property type="entry name" value="Isoprenoid_synthase_dom_sf"/>
</dbReference>
<accession>F8K0H7</accession>
<proteinExistence type="inferred from homology"/>
<dbReference type="STRING" id="1003195.SCATT_50080"/>
<dbReference type="GO" id="GO:0004659">
    <property type="term" value="F:prenyltransferase activity"/>
    <property type="evidence" value="ECO:0007669"/>
    <property type="project" value="InterPro"/>
</dbReference>
<dbReference type="EMBL" id="CP003219">
    <property type="protein sequence ID" value="AEW97379.1"/>
    <property type="molecule type" value="Genomic_DNA"/>
</dbReference>
<evidence type="ECO:0000313" key="5">
    <source>
        <dbReference type="Proteomes" id="UP000007842"/>
    </source>
</evidence>
<dbReference type="Proteomes" id="UP000007842">
    <property type="component" value="Chromosome"/>
</dbReference>
<dbReference type="PROSITE" id="PS00723">
    <property type="entry name" value="POLYPRENYL_SYNTHASE_1"/>
    <property type="match status" value="1"/>
</dbReference>
<evidence type="ECO:0000256" key="3">
    <source>
        <dbReference type="RuleBase" id="RU004466"/>
    </source>
</evidence>
<sequence>MTAATGSANDEAWELLRWARRLTEPELRAAVARFAAPVRTVAGYHFGWWDEAGRATQVGWGKGIRGALVLSGARALGGRVSEAVPVAAAVELVHNFSVVHDDVMDGDRTRRGRATAWSVFGARRAVSAGDAMLAAAWDLVAGGYPAARELSDALRALVAGQSADLTFEGRDDVGLAECVAMAAGKTASLLAAAGALGALAAGAEPARVAALRRFGHHLGLAFQLVDDLLGIWGDPAVTGKASGADLRRRKKTLPVVAALTAGTPAADRLGELYRGRGPLAEPRIPEAARLVREAGGGDWAHREALRRRELARTELSAARPSPTGARALDLIADLVTHRDL</sequence>
<dbReference type="KEGG" id="scy:SCATT_50080"/>
<dbReference type="InterPro" id="IPR033749">
    <property type="entry name" value="Polyprenyl_synt_CS"/>
</dbReference>
<dbReference type="OrthoDB" id="4497239at2"/>
<dbReference type="KEGG" id="sct:SCAT_5016"/>
<protein>
    <submittedName>
        <fullName evidence="4">Dimethylallyltranstransferase / geranyltranstransferase / geranylgeranyl pyrophosphate synthetase</fullName>
    </submittedName>
</protein>
<dbReference type="InterPro" id="IPR000092">
    <property type="entry name" value="Polyprenyl_synt"/>
</dbReference>
<organism evidence="4 5">
    <name type="scientific">Streptantibioticus cattleyicolor (strain ATCC 35852 / DSM 46488 / JCM 4925 / NBRC 14057 / NRRL 8057)</name>
    <name type="common">Streptomyces cattleya</name>
    <dbReference type="NCBI Taxonomy" id="1003195"/>
    <lineage>
        <taxon>Bacteria</taxon>
        <taxon>Bacillati</taxon>
        <taxon>Actinomycetota</taxon>
        <taxon>Actinomycetes</taxon>
        <taxon>Kitasatosporales</taxon>
        <taxon>Streptomycetaceae</taxon>
        <taxon>Streptantibioticus</taxon>
    </lineage>
</organism>
<evidence type="ECO:0000256" key="1">
    <source>
        <dbReference type="ARBA" id="ARBA00022723"/>
    </source>
</evidence>